<evidence type="ECO:0000313" key="5">
    <source>
        <dbReference type="Proteomes" id="UP000310158"/>
    </source>
</evidence>
<dbReference type="AlphaFoldDB" id="A0A4S4L8Y6"/>
<dbReference type="Proteomes" id="UP000310158">
    <property type="component" value="Unassembled WGS sequence"/>
</dbReference>
<dbReference type="SUPFAM" id="SSF51430">
    <property type="entry name" value="NAD(P)-linked oxidoreductase"/>
    <property type="match status" value="1"/>
</dbReference>
<dbReference type="InterPro" id="IPR050523">
    <property type="entry name" value="AKR_Detox_Biosynth"/>
</dbReference>
<protein>
    <recommendedName>
        <fullName evidence="3">NADP-dependent oxidoreductase domain-containing protein</fullName>
    </recommendedName>
</protein>
<dbReference type="OrthoDB" id="48988at2759"/>
<keyword evidence="5" id="KW-1185">Reference proteome</keyword>
<name>A0A4S4L8Y6_9AGAM</name>
<proteinExistence type="inferred from homology"/>
<evidence type="ECO:0000313" key="4">
    <source>
        <dbReference type="EMBL" id="THH07897.1"/>
    </source>
</evidence>
<dbReference type="Pfam" id="PF00248">
    <property type="entry name" value="Aldo_ket_red"/>
    <property type="match status" value="1"/>
</dbReference>
<feature type="domain" description="NADP-dependent oxidoreductase" evidence="3">
    <location>
        <begin position="26"/>
        <end position="248"/>
    </location>
</feature>
<comment type="caution">
    <text evidence="4">The sequence shown here is derived from an EMBL/GenBank/DDBJ whole genome shotgun (WGS) entry which is preliminary data.</text>
</comment>
<evidence type="ECO:0000256" key="1">
    <source>
        <dbReference type="ARBA" id="ARBA00023002"/>
    </source>
</evidence>
<dbReference type="GO" id="GO:0016491">
    <property type="term" value="F:oxidoreductase activity"/>
    <property type="evidence" value="ECO:0007669"/>
    <property type="project" value="UniProtKB-KW"/>
</dbReference>
<accession>A0A4S4L8Y6</accession>
<evidence type="ECO:0000259" key="3">
    <source>
        <dbReference type="Pfam" id="PF00248"/>
    </source>
</evidence>
<organism evidence="4 5">
    <name type="scientific">Bondarzewia mesenterica</name>
    <dbReference type="NCBI Taxonomy" id="1095465"/>
    <lineage>
        <taxon>Eukaryota</taxon>
        <taxon>Fungi</taxon>
        <taxon>Dikarya</taxon>
        <taxon>Basidiomycota</taxon>
        <taxon>Agaricomycotina</taxon>
        <taxon>Agaricomycetes</taxon>
        <taxon>Russulales</taxon>
        <taxon>Bondarzewiaceae</taxon>
        <taxon>Bondarzewia</taxon>
    </lineage>
</organism>
<sequence length="291" mass="33007">MNNSLTRRRPQYSSPWKKEDHSVVQKIHFSGNGSKSQRLAVSGSLKKLRTDYIDILYCHWYDWDTSVEEFMDSLHNLVVSGKVLHLDAPAWVVSRANQYALDHGKTPFCIYQGQWNLTKRSFERDIIPMARELGIALAPWDVLAGGRYRTDAEDKARRETGQTGRTAFTQDGQWERNEDERKVSLALEKVAAEVGAKTIQAVAIAYHLQKTPYVFPIVGGRRVENLLKNIEALEITLSKEQIEYLESVLPFDVGFPGWLIGDGTKEHPVIAASAPLAHWPRAEPIKPKKRA</sequence>
<evidence type="ECO:0000256" key="2">
    <source>
        <dbReference type="ARBA" id="ARBA00038157"/>
    </source>
</evidence>
<dbReference type="EMBL" id="SGPL01000741">
    <property type="protein sequence ID" value="THH07897.1"/>
    <property type="molecule type" value="Genomic_DNA"/>
</dbReference>
<keyword evidence="1" id="KW-0560">Oxidoreductase</keyword>
<dbReference type="PANTHER" id="PTHR43364:SF2">
    <property type="entry name" value="ARYL-ALCOHOL DEHYDROGENASE AAD10-RELATED"/>
    <property type="match status" value="1"/>
</dbReference>
<dbReference type="InterPro" id="IPR023210">
    <property type="entry name" value="NADP_OxRdtase_dom"/>
</dbReference>
<dbReference type="InterPro" id="IPR036812">
    <property type="entry name" value="NAD(P)_OxRdtase_dom_sf"/>
</dbReference>
<dbReference type="Gene3D" id="3.20.20.100">
    <property type="entry name" value="NADP-dependent oxidoreductase domain"/>
    <property type="match status" value="1"/>
</dbReference>
<gene>
    <name evidence="4" type="ORF">EW146_g9172</name>
</gene>
<comment type="similarity">
    <text evidence="2">Belongs to the aldo/keto reductase family. Aldo/keto reductase 2 subfamily.</text>
</comment>
<reference evidence="4 5" key="1">
    <citation type="submission" date="2019-02" db="EMBL/GenBank/DDBJ databases">
        <title>Genome sequencing of the rare red list fungi Bondarzewia mesenterica.</title>
        <authorList>
            <person name="Buettner E."/>
            <person name="Kellner H."/>
        </authorList>
    </citation>
    <scope>NUCLEOTIDE SEQUENCE [LARGE SCALE GENOMIC DNA]</scope>
    <source>
        <strain evidence="4 5">DSM 108281</strain>
    </source>
</reference>
<dbReference type="PANTHER" id="PTHR43364">
    <property type="entry name" value="NADH-SPECIFIC METHYLGLYOXAL REDUCTASE-RELATED"/>
    <property type="match status" value="1"/>
</dbReference>